<protein>
    <submittedName>
        <fullName evidence="1">Uncharacterized protein</fullName>
    </submittedName>
</protein>
<evidence type="ECO:0000313" key="2">
    <source>
        <dbReference type="Proteomes" id="UP000521313"/>
    </source>
</evidence>
<comment type="caution">
    <text evidence="1">The sequence shown here is derived from an EMBL/GenBank/DDBJ whole genome shotgun (WGS) entry which is preliminary data.</text>
</comment>
<proteinExistence type="predicted"/>
<gene>
    <name evidence="1" type="ORF">HNQ43_000985</name>
</gene>
<dbReference type="AlphaFoldDB" id="A0A7W8D2V6"/>
<name>A0A7W8D2V6_9FIRM</name>
<organism evidence="1 2">
    <name type="scientific">Faecalicoccus acidiformans</name>
    <dbReference type="NCBI Taxonomy" id="915173"/>
    <lineage>
        <taxon>Bacteria</taxon>
        <taxon>Bacillati</taxon>
        <taxon>Bacillota</taxon>
        <taxon>Erysipelotrichia</taxon>
        <taxon>Erysipelotrichales</taxon>
        <taxon>Erysipelotrichaceae</taxon>
        <taxon>Faecalicoccus</taxon>
    </lineage>
</organism>
<dbReference type="Proteomes" id="UP000521313">
    <property type="component" value="Unassembled WGS sequence"/>
</dbReference>
<accession>A0A7W8D2V6</accession>
<reference evidence="1 2" key="1">
    <citation type="submission" date="2020-08" db="EMBL/GenBank/DDBJ databases">
        <title>Genomic Encyclopedia of Type Strains, Phase IV (KMG-IV): sequencing the most valuable type-strain genomes for metagenomic binning, comparative biology and taxonomic classification.</title>
        <authorList>
            <person name="Goeker M."/>
        </authorList>
    </citation>
    <scope>NUCLEOTIDE SEQUENCE [LARGE SCALE GENOMIC DNA]</scope>
    <source>
        <strain evidence="1 2">DSM 26963</strain>
    </source>
</reference>
<sequence length="108" mass="13075">MKIAWGIGLILGSLFCIWSIKSFILDIPYLFDYEEVYLSQLKFDFDSNYEYSIFYNVEGYDKNRKFYSFTLNKNTYDLGKEQCDQNRNIRAFIEYLPHTNTVMHIEFR</sequence>
<evidence type="ECO:0000313" key="1">
    <source>
        <dbReference type="EMBL" id="MBB5184938.1"/>
    </source>
</evidence>
<dbReference type="EMBL" id="JACHHD010000008">
    <property type="protein sequence ID" value="MBB5184938.1"/>
    <property type="molecule type" value="Genomic_DNA"/>
</dbReference>